<name>A0A250Y0C9_CASCN</name>
<reference evidence="23" key="1">
    <citation type="journal article" date="2017" name="G3 (Bethesda)">
        <title>De Novo Genome and Transcriptome Assembly of the Canadian Beaver (Castor canadensis).</title>
        <authorList>
            <person name="Lok S."/>
            <person name="Paton T.A."/>
            <person name="Wang Z."/>
            <person name="Kaur G."/>
            <person name="Walker S."/>
            <person name="Yuen R.K."/>
            <person name="Sung W.W."/>
            <person name="Whitney J."/>
            <person name="Buchanan J.A."/>
            <person name="Trost B."/>
            <person name="Singh N."/>
            <person name="Apresto B."/>
            <person name="Chen N."/>
            <person name="Coole M."/>
            <person name="Dawson T.J."/>
            <person name="Ho K.Y."/>
            <person name="Hu Z."/>
            <person name="Pullenayegum S."/>
            <person name="Samler K."/>
            <person name="Shipstone A."/>
            <person name="Tsoi F."/>
            <person name="Wang T."/>
            <person name="Pereira S.L."/>
            <person name="Rostami P."/>
            <person name="Ryan C.A."/>
            <person name="Tong A.H."/>
            <person name="Ng K."/>
            <person name="Sundaravadanam Y."/>
            <person name="Simpson J.T."/>
            <person name="Lim B.K."/>
            <person name="Engstrom M.D."/>
            <person name="Dutton C.J."/>
            <person name="Kerr K.C."/>
            <person name="Franke M."/>
            <person name="Rapley W."/>
            <person name="Wintle R.F."/>
            <person name="Scherer S.W."/>
        </authorList>
    </citation>
    <scope>NUCLEOTIDE SEQUENCE</scope>
    <source>
        <strain evidence="23">ROM106880</strain>
        <tissue evidence="23">Muscle</tissue>
    </source>
</reference>
<dbReference type="GO" id="GO:0052905">
    <property type="term" value="F:tRNA (guanosine(9)-N1)-methyltransferase activity"/>
    <property type="evidence" value="ECO:0007669"/>
    <property type="project" value="UniProtKB-EC"/>
</dbReference>
<dbReference type="GO" id="GO:0005654">
    <property type="term" value="C:nucleoplasm"/>
    <property type="evidence" value="ECO:0007669"/>
    <property type="project" value="TreeGrafter"/>
</dbReference>
<reference evidence="24" key="2">
    <citation type="submission" date="2023-09" db="UniProtKB">
        <authorList>
            <consortium name="Ensembl"/>
        </authorList>
    </citation>
    <scope>IDENTIFICATION</scope>
</reference>
<keyword evidence="5" id="KW-0489">Methyltransferase</keyword>
<dbReference type="GO" id="GO:0097745">
    <property type="term" value="P:mitochondrial tRNA 5'-end processing"/>
    <property type="evidence" value="ECO:0007669"/>
    <property type="project" value="TreeGrafter"/>
</dbReference>
<dbReference type="GeneID" id="109693873"/>
<dbReference type="GO" id="GO:0032259">
    <property type="term" value="P:methylation"/>
    <property type="evidence" value="ECO:0007669"/>
    <property type="project" value="UniProtKB-KW"/>
</dbReference>
<dbReference type="EC" id="2.1.1.218" evidence="2"/>
<evidence type="ECO:0000256" key="21">
    <source>
        <dbReference type="SAM" id="Coils"/>
    </source>
</evidence>
<organism evidence="23">
    <name type="scientific">Castor canadensis</name>
    <name type="common">American beaver</name>
    <dbReference type="NCBI Taxonomy" id="51338"/>
    <lineage>
        <taxon>Eukaryota</taxon>
        <taxon>Metazoa</taxon>
        <taxon>Chordata</taxon>
        <taxon>Craniata</taxon>
        <taxon>Vertebrata</taxon>
        <taxon>Euteleostomi</taxon>
        <taxon>Mammalia</taxon>
        <taxon>Eutheria</taxon>
        <taxon>Euarchontoglires</taxon>
        <taxon>Glires</taxon>
        <taxon>Rodentia</taxon>
        <taxon>Castorimorpha</taxon>
        <taxon>Castoridae</taxon>
        <taxon>Castor</taxon>
    </lineage>
</organism>
<evidence type="ECO:0000256" key="8">
    <source>
        <dbReference type="ARBA" id="ARBA00022694"/>
    </source>
</evidence>
<sequence length="418" mass="48906">MSVSVTCLRTFGRILVPFTLHRRRRNVYSTILQRYMASKIPTVSYPNKENTPPPEQLELDRWKTTMKSSMQEEGVSTVSNNKDEDAVAATRELIEMWRLLGKEVPEHITEEELKTIMECSSKSSKKKYLKFLYVKEKLKKAKQRKKEMKAVAKEEAKKAKLLETTEEDEQRNFLFLRLWDRNMNIAMGWKGAQAMQFGQPLVFDMAYDNYMNSKEMQNTVSQLLESEGWNRRNVDPFHIHFCNLKVDSAYHRELVKRYGEKWDKLLLTATEKSHVDLFPKDSIIYLTADSPNVMTTFKHDKIYVIGSFVDKNMQPGTSLAKAKRLNLATECLPLDKYLQWEIGTKNLTLDQMMRILLCLKNTGNWEEALKFVPRRKHTGYLEISQHSQELVNRLKKTKSFNSFPKVNAHRKCGLNEKI</sequence>
<dbReference type="PANTHER" id="PTHR13563">
    <property type="entry name" value="TRNA (GUANINE-9-) METHYLTRANSFERASE"/>
    <property type="match status" value="1"/>
</dbReference>
<evidence type="ECO:0000256" key="7">
    <source>
        <dbReference type="ARBA" id="ARBA00022691"/>
    </source>
</evidence>
<dbReference type="FunFam" id="3.40.1280.30:FF:000003">
    <property type="entry name" value="tRNA methyltransferase 10C, mitochondrial RNase P subunit"/>
    <property type="match status" value="1"/>
</dbReference>
<dbReference type="InterPro" id="IPR025812">
    <property type="entry name" value="Trm10_C_MTase_dom"/>
</dbReference>
<dbReference type="CDD" id="cd18102">
    <property type="entry name" value="Trm10_MRRP1"/>
    <property type="match status" value="1"/>
</dbReference>
<dbReference type="RefSeq" id="XP_020031064.1">
    <property type="nucleotide sequence ID" value="XM_020175475.1"/>
</dbReference>
<evidence type="ECO:0000256" key="12">
    <source>
        <dbReference type="ARBA" id="ARBA00029727"/>
    </source>
</evidence>
<keyword evidence="9" id="KW-0809">Transit peptide</keyword>
<dbReference type="EMBL" id="GFFV01002884">
    <property type="protein sequence ID" value="JAV37061.1"/>
    <property type="molecule type" value="Transcribed_RNA"/>
</dbReference>
<dbReference type="PROSITE" id="PS51675">
    <property type="entry name" value="SAM_MT_TRM10"/>
    <property type="match status" value="1"/>
</dbReference>
<keyword evidence="8" id="KW-0819">tRNA processing</keyword>
<dbReference type="Proteomes" id="UP001732720">
    <property type="component" value="Chromosome 5"/>
</dbReference>
<evidence type="ECO:0000313" key="26">
    <source>
        <dbReference type="RefSeq" id="XP_020031063.1"/>
    </source>
</evidence>
<feature type="coiled-coil region" evidence="21">
    <location>
        <begin position="135"/>
        <end position="171"/>
    </location>
</feature>
<dbReference type="AlphaFoldDB" id="A0A250Y0C9"/>
<accession>A0A250Y0C9</accession>
<evidence type="ECO:0000256" key="9">
    <source>
        <dbReference type="ARBA" id="ARBA00022946"/>
    </source>
</evidence>
<dbReference type="OrthoDB" id="9976048at2759"/>
<reference evidence="26 27" key="3">
    <citation type="submission" date="2025-04" db="UniProtKB">
        <authorList>
            <consortium name="RefSeq"/>
        </authorList>
    </citation>
    <scope>IDENTIFICATION</scope>
    <source>
        <tissue evidence="26 27">Leukocyte</tissue>
    </source>
</reference>
<evidence type="ECO:0000256" key="17">
    <source>
        <dbReference type="ARBA" id="ARBA00048278"/>
    </source>
</evidence>
<comment type="catalytic activity">
    <reaction evidence="18">
        <text>guanosine(9) in tRNA + S-adenosyl-L-methionine = N(1)-methylguanosine(9) in tRNA + S-adenosyl-L-homocysteine + H(+)</text>
        <dbReference type="Rhea" id="RHEA:43156"/>
        <dbReference type="Rhea" id="RHEA-COMP:10367"/>
        <dbReference type="Rhea" id="RHEA-COMP:10368"/>
        <dbReference type="ChEBI" id="CHEBI:15378"/>
        <dbReference type="ChEBI" id="CHEBI:57856"/>
        <dbReference type="ChEBI" id="CHEBI:59789"/>
        <dbReference type="ChEBI" id="CHEBI:73542"/>
        <dbReference type="ChEBI" id="CHEBI:74269"/>
        <dbReference type="EC" id="2.1.1.221"/>
    </reaction>
</comment>
<evidence type="ECO:0000256" key="14">
    <source>
        <dbReference type="ARBA" id="ARBA00030623"/>
    </source>
</evidence>
<evidence type="ECO:0000313" key="23">
    <source>
        <dbReference type="EMBL" id="JAV37061.1"/>
    </source>
</evidence>
<gene>
    <name evidence="23" type="primary">TRMT10C</name>
    <name evidence="24 26 27" type="synonym">Trmt10c</name>
</gene>
<keyword evidence="11" id="KW-0496">Mitochondrion</keyword>
<keyword evidence="6" id="KW-0808">Transferase</keyword>
<proteinExistence type="predicted"/>
<comment type="catalytic activity">
    <reaction evidence="17">
        <text>adenosine(9) in tRNA + S-adenosyl-L-methionine = N(1)-methyladenosine(9) in tRNA + S-adenosyl-L-homocysteine + H(+)</text>
        <dbReference type="Rhea" id="RHEA:43148"/>
        <dbReference type="Rhea" id="RHEA-COMP:10363"/>
        <dbReference type="Rhea" id="RHEA-COMP:10364"/>
        <dbReference type="ChEBI" id="CHEBI:15378"/>
        <dbReference type="ChEBI" id="CHEBI:57856"/>
        <dbReference type="ChEBI" id="CHEBI:59789"/>
        <dbReference type="ChEBI" id="CHEBI:74411"/>
        <dbReference type="ChEBI" id="CHEBI:74491"/>
        <dbReference type="EC" id="2.1.1.218"/>
    </reaction>
</comment>
<dbReference type="CTD" id="54931"/>
<evidence type="ECO:0000256" key="5">
    <source>
        <dbReference type="ARBA" id="ARBA00022603"/>
    </source>
</evidence>
<dbReference type="EC" id="2.1.1.221" evidence="3"/>
<dbReference type="GO" id="GO:0160106">
    <property type="term" value="F:tRNA (adenine(9)-N1)-methyltransferase activity"/>
    <property type="evidence" value="ECO:0007669"/>
    <property type="project" value="UniProtKB-EC"/>
</dbReference>
<evidence type="ECO:0000256" key="2">
    <source>
        <dbReference type="ARBA" id="ARBA00012794"/>
    </source>
</evidence>
<evidence type="ECO:0000313" key="25">
    <source>
        <dbReference type="Proteomes" id="UP001732720"/>
    </source>
</evidence>
<keyword evidence="10 21" id="KW-0175">Coiled coil</keyword>
<evidence type="ECO:0000256" key="6">
    <source>
        <dbReference type="ARBA" id="ARBA00022679"/>
    </source>
</evidence>
<comment type="subcellular location">
    <subcellularLocation>
        <location evidence="1">Mitochondrion</location>
    </subcellularLocation>
</comment>
<keyword evidence="25" id="KW-1185">Reference proteome</keyword>
<evidence type="ECO:0000256" key="16">
    <source>
        <dbReference type="ARBA" id="ARBA00033019"/>
    </source>
</evidence>
<evidence type="ECO:0000256" key="15">
    <source>
        <dbReference type="ARBA" id="ARBA00031759"/>
    </source>
</evidence>
<dbReference type="GO" id="GO:0005739">
    <property type="term" value="C:mitochondrion"/>
    <property type="evidence" value="ECO:0007669"/>
    <property type="project" value="UniProtKB-SubCell"/>
</dbReference>
<evidence type="ECO:0000313" key="27">
    <source>
        <dbReference type="RefSeq" id="XP_020031064.1"/>
    </source>
</evidence>
<evidence type="ECO:0000256" key="11">
    <source>
        <dbReference type="ARBA" id="ARBA00023128"/>
    </source>
</evidence>
<comment type="subunit">
    <text evidence="20">Component of mitochondrial ribonuclease P, a complex composed of TRMT10C/MRPP1, HSD17B10/MRPP2 and PRORP/MRPP3. Interacts with HSD17B10/MRPP2; forming the MRPP1-MRPP2 subcomplex of the mitochondrial ribonuclease P complex. Interacts with GRSF1.</text>
</comment>
<evidence type="ECO:0000256" key="18">
    <source>
        <dbReference type="ARBA" id="ARBA00048434"/>
    </source>
</evidence>
<dbReference type="Gene3D" id="3.40.1280.30">
    <property type="match status" value="1"/>
</dbReference>
<evidence type="ECO:0000313" key="24">
    <source>
        <dbReference type="Ensembl" id="ENSCCNP00000000571.1"/>
    </source>
</evidence>
<evidence type="ECO:0000259" key="22">
    <source>
        <dbReference type="PROSITE" id="PS51675"/>
    </source>
</evidence>
<dbReference type="InterPro" id="IPR007356">
    <property type="entry name" value="tRNA_m1G_MeTrfase_euk"/>
</dbReference>
<dbReference type="KEGG" id="ccan:109693873"/>
<comment type="catalytic activity">
    <reaction evidence="19">
        <text>an adenosine in mRNA + S-adenosyl-L-methionine = an N(1)-methyladenosine in mRNA + S-adenosyl-L-homocysteine + H(+)</text>
        <dbReference type="Rhea" id="RHEA:55392"/>
        <dbReference type="Rhea" id="RHEA-COMP:12414"/>
        <dbReference type="Rhea" id="RHEA-COMP:12415"/>
        <dbReference type="ChEBI" id="CHEBI:15378"/>
        <dbReference type="ChEBI" id="CHEBI:57856"/>
        <dbReference type="ChEBI" id="CHEBI:59789"/>
        <dbReference type="ChEBI" id="CHEBI:74411"/>
        <dbReference type="ChEBI" id="CHEBI:74491"/>
    </reaction>
</comment>
<evidence type="ECO:0000256" key="3">
    <source>
        <dbReference type="ARBA" id="ARBA00012797"/>
    </source>
</evidence>
<dbReference type="GO" id="GO:0070131">
    <property type="term" value="P:positive regulation of mitochondrial translation"/>
    <property type="evidence" value="ECO:0007669"/>
    <property type="project" value="TreeGrafter"/>
</dbReference>
<dbReference type="SMR" id="A0A250Y0C9"/>
<evidence type="ECO:0000256" key="10">
    <source>
        <dbReference type="ARBA" id="ARBA00023054"/>
    </source>
</evidence>
<dbReference type="Ensembl" id="ENSCCNT00000000730.1">
    <property type="protein sequence ID" value="ENSCCNP00000000571.1"/>
    <property type="gene ID" value="ENSCCNG00000000646.1"/>
</dbReference>
<feature type="domain" description="SAM-dependent MTase TRM10-type" evidence="22">
    <location>
        <begin position="187"/>
        <end position="379"/>
    </location>
</feature>
<evidence type="ECO:0000256" key="4">
    <source>
        <dbReference type="ARBA" id="ARBA00014681"/>
    </source>
</evidence>
<protein>
    <recommendedName>
        <fullName evidence="4">tRNA methyltransferase 10 homolog C</fullName>
        <ecNumber evidence="2">2.1.1.218</ecNumber>
        <ecNumber evidence="3">2.1.1.221</ecNumber>
    </recommendedName>
    <alternativeName>
        <fullName evidence="14">Mitochondrial ribonuclease P protein 1</fullName>
    </alternativeName>
    <alternativeName>
        <fullName evidence="13">RNA (guanine-9-)-methyltransferase domain-containing protein 1</fullName>
    </alternativeName>
    <alternativeName>
        <fullName evidence="15">mRNA methyladenosine-N(1)-methyltransferase</fullName>
    </alternativeName>
    <alternativeName>
        <fullName evidence="16">tRNA (adenine(9)-N(1))-methyltransferase</fullName>
    </alternativeName>
    <alternativeName>
        <fullName evidence="12">tRNA (guanine(9)-N(1))-methyltransferase</fullName>
    </alternativeName>
</protein>
<dbReference type="RefSeq" id="XP_020031063.1">
    <property type="nucleotide sequence ID" value="XM_020175474.1"/>
</dbReference>
<dbReference type="GO" id="GO:0000049">
    <property type="term" value="F:tRNA binding"/>
    <property type="evidence" value="ECO:0007669"/>
    <property type="project" value="TreeGrafter"/>
</dbReference>
<keyword evidence="7" id="KW-0949">S-adenosyl-L-methionine</keyword>
<dbReference type="PANTHER" id="PTHR13563:SF5">
    <property type="entry name" value="TRNA METHYLTRANSFERASE 10 HOMOLOG C"/>
    <property type="match status" value="1"/>
</dbReference>
<evidence type="ECO:0000256" key="13">
    <source>
        <dbReference type="ARBA" id="ARBA00029803"/>
    </source>
</evidence>
<dbReference type="InterPro" id="IPR028564">
    <property type="entry name" value="MT_TRM10-typ"/>
</dbReference>
<evidence type="ECO:0000256" key="20">
    <source>
        <dbReference type="ARBA" id="ARBA00065094"/>
    </source>
</evidence>
<evidence type="ECO:0000256" key="1">
    <source>
        <dbReference type="ARBA" id="ARBA00004173"/>
    </source>
</evidence>
<dbReference type="InterPro" id="IPR038459">
    <property type="entry name" value="MT_TRM10-typ_sf"/>
</dbReference>
<evidence type="ECO:0000256" key="19">
    <source>
        <dbReference type="ARBA" id="ARBA00048481"/>
    </source>
</evidence>